<accession>A0A5S4F2H2</accession>
<gene>
    <name evidence="1" type="ORF">ETD86_40860</name>
</gene>
<reference evidence="1 2" key="1">
    <citation type="submission" date="2019-05" db="EMBL/GenBank/DDBJ databases">
        <title>Draft genome sequence of Nonomuraea turkmeniaca DSM 43926.</title>
        <authorList>
            <person name="Saricaoglu S."/>
            <person name="Isik K."/>
        </authorList>
    </citation>
    <scope>NUCLEOTIDE SEQUENCE [LARGE SCALE GENOMIC DNA]</scope>
    <source>
        <strain evidence="1 2">DSM 43926</strain>
    </source>
</reference>
<keyword evidence="2" id="KW-1185">Reference proteome</keyword>
<proteinExistence type="predicted"/>
<comment type="caution">
    <text evidence="1">The sequence shown here is derived from an EMBL/GenBank/DDBJ whole genome shotgun (WGS) entry which is preliminary data.</text>
</comment>
<dbReference type="RefSeq" id="WP_138671992.1">
    <property type="nucleotide sequence ID" value="NZ_VCKY01000204.1"/>
</dbReference>
<dbReference type="Proteomes" id="UP000309128">
    <property type="component" value="Unassembled WGS sequence"/>
</dbReference>
<sequence>MKAGGAIPAETPRERDAMSDTITVTHAYLRDAVGEKRSQMYGMMLLAQTAAAIRDDRADYDEAVQQLATDCGGAISPSEAFALIGWVLSMPYQGDGFHNWPTITLLTRLCNVPAPAPAPATVTADA</sequence>
<name>A0A5S4F2H2_9ACTN</name>
<evidence type="ECO:0000313" key="2">
    <source>
        <dbReference type="Proteomes" id="UP000309128"/>
    </source>
</evidence>
<evidence type="ECO:0000313" key="1">
    <source>
        <dbReference type="EMBL" id="TMR10078.1"/>
    </source>
</evidence>
<protein>
    <submittedName>
        <fullName evidence="1">Uncharacterized protein</fullName>
    </submittedName>
</protein>
<dbReference type="AlphaFoldDB" id="A0A5S4F2H2"/>
<organism evidence="1 2">
    <name type="scientific">Nonomuraea turkmeniaca</name>
    <dbReference type="NCBI Taxonomy" id="103838"/>
    <lineage>
        <taxon>Bacteria</taxon>
        <taxon>Bacillati</taxon>
        <taxon>Actinomycetota</taxon>
        <taxon>Actinomycetes</taxon>
        <taxon>Streptosporangiales</taxon>
        <taxon>Streptosporangiaceae</taxon>
        <taxon>Nonomuraea</taxon>
    </lineage>
</organism>
<dbReference type="EMBL" id="VCKY01000204">
    <property type="protein sequence ID" value="TMR10078.1"/>
    <property type="molecule type" value="Genomic_DNA"/>
</dbReference>